<name>A0A9D4CKB2_DREPO</name>
<dbReference type="AlphaFoldDB" id="A0A9D4CKB2"/>
<dbReference type="Proteomes" id="UP000828390">
    <property type="component" value="Unassembled WGS sequence"/>
</dbReference>
<feature type="compositionally biased region" description="Basic residues" evidence="1">
    <location>
        <begin position="421"/>
        <end position="430"/>
    </location>
</feature>
<reference evidence="3" key="1">
    <citation type="journal article" date="2019" name="bioRxiv">
        <title>The Genome of the Zebra Mussel, Dreissena polymorpha: A Resource for Invasive Species Research.</title>
        <authorList>
            <person name="McCartney M.A."/>
            <person name="Auch B."/>
            <person name="Kono T."/>
            <person name="Mallez S."/>
            <person name="Zhang Y."/>
            <person name="Obille A."/>
            <person name="Becker A."/>
            <person name="Abrahante J.E."/>
            <person name="Garbe J."/>
            <person name="Badalamenti J.P."/>
            <person name="Herman A."/>
            <person name="Mangelson H."/>
            <person name="Liachko I."/>
            <person name="Sullivan S."/>
            <person name="Sone E.D."/>
            <person name="Koren S."/>
            <person name="Silverstein K.A.T."/>
            <person name="Beckman K.B."/>
            <person name="Gohl D.M."/>
        </authorList>
    </citation>
    <scope>NUCLEOTIDE SEQUENCE</scope>
    <source>
        <strain evidence="3">Duluth1</strain>
        <tissue evidence="3">Whole animal</tissue>
    </source>
</reference>
<feature type="region of interest" description="Disordered" evidence="1">
    <location>
        <begin position="397"/>
        <end position="430"/>
    </location>
</feature>
<evidence type="ECO:0000313" key="4">
    <source>
        <dbReference type="Proteomes" id="UP000828390"/>
    </source>
</evidence>
<evidence type="ECO:0000313" key="3">
    <source>
        <dbReference type="EMBL" id="KAH3726082.1"/>
    </source>
</evidence>
<feature type="signal peptide" evidence="2">
    <location>
        <begin position="1"/>
        <end position="24"/>
    </location>
</feature>
<keyword evidence="2" id="KW-0732">Signal</keyword>
<keyword evidence="4" id="KW-1185">Reference proteome</keyword>
<organism evidence="3 4">
    <name type="scientific">Dreissena polymorpha</name>
    <name type="common">Zebra mussel</name>
    <name type="synonym">Mytilus polymorpha</name>
    <dbReference type="NCBI Taxonomy" id="45954"/>
    <lineage>
        <taxon>Eukaryota</taxon>
        <taxon>Metazoa</taxon>
        <taxon>Spiralia</taxon>
        <taxon>Lophotrochozoa</taxon>
        <taxon>Mollusca</taxon>
        <taxon>Bivalvia</taxon>
        <taxon>Autobranchia</taxon>
        <taxon>Heteroconchia</taxon>
        <taxon>Euheterodonta</taxon>
        <taxon>Imparidentia</taxon>
        <taxon>Neoheterodontei</taxon>
        <taxon>Myida</taxon>
        <taxon>Dreissenoidea</taxon>
        <taxon>Dreissenidae</taxon>
        <taxon>Dreissena</taxon>
    </lineage>
</organism>
<feature type="compositionally biased region" description="Basic and acidic residues" evidence="1">
    <location>
        <begin position="408"/>
        <end position="420"/>
    </location>
</feature>
<dbReference type="Gene3D" id="1.10.246.10">
    <property type="match status" value="1"/>
</dbReference>
<dbReference type="OrthoDB" id="6161498at2759"/>
<dbReference type="Gene3D" id="2.60.40.4060">
    <property type="entry name" value="Reeler domain"/>
    <property type="match status" value="1"/>
</dbReference>
<evidence type="ECO:0000256" key="2">
    <source>
        <dbReference type="SAM" id="SignalP"/>
    </source>
</evidence>
<accession>A0A9D4CKB2</accession>
<sequence length="499" mass="55938">MAYSRLRMFSVVDVLFAVFSMSLAMSTCPRHRGLPAGLTRADNRIEERALFWLDMREAINGYKPDQEYILRVQTTSKRHKFNDATITVDPIDKSCGHGRWVIDGPSLHSPQGCPDIVTTEQKHPMGRALFKWQAPRCGCLHFRVTVHADSLYYIEDANSTSGALAKTICVIPSAIEETSPTPSRVVTETTVTETIMSTDKRIQMLCKLNKKYEPKMVGTSGLQFGEQDHVDLLLQHLKHTTDLCCQQHGASNIRECFSDVRRRRIDQFCATGETAVPLTKPQQKWVSQKRSDCCLEIGEYRYECFDASAGSQGMLKDDQGLRQGGFSLDAFDPVNDLDYFEGAPLKIAKSSSSKEGQTATKVSNTASQFLVDGHAGRYLERDESPLDDSALPLAIEGLESSDVDNSNEEEHVSRADDKMKGQSRHRSRKDKGRCGATEQCCWKGIDAAFAGETQNIADCFAEADRRKQEEEHWDRACDRSFVICCLRVIDKLKPGQVRV</sequence>
<feature type="chain" id="PRO_5039095324" evidence="2">
    <location>
        <begin position="25"/>
        <end position="499"/>
    </location>
</feature>
<comment type="caution">
    <text evidence="3">The sequence shown here is derived from an EMBL/GenBank/DDBJ whole genome shotgun (WGS) entry which is preliminary data.</text>
</comment>
<protein>
    <submittedName>
        <fullName evidence="3">Uncharacterized protein</fullName>
    </submittedName>
</protein>
<evidence type="ECO:0000256" key="1">
    <source>
        <dbReference type="SAM" id="MobiDB-lite"/>
    </source>
</evidence>
<dbReference type="InterPro" id="IPR042307">
    <property type="entry name" value="Reeler_sf"/>
</dbReference>
<dbReference type="EMBL" id="JAIWYP010000012">
    <property type="protein sequence ID" value="KAH3726082.1"/>
    <property type="molecule type" value="Genomic_DNA"/>
</dbReference>
<proteinExistence type="predicted"/>
<reference evidence="3" key="2">
    <citation type="submission" date="2020-11" db="EMBL/GenBank/DDBJ databases">
        <authorList>
            <person name="McCartney M.A."/>
            <person name="Auch B."/>
            <person name="Kono T."/>
            <person name="Mallez S."/>
            <person name="Becker A."/>
            <person name="Gohl D.M."/>
            <person name="Silverstein K.A.T."/>
            <person name="Koren S."/>
            <person name="Bechman K.B."/>
            <person name="Herman A."/>
            <person name="Abrahante J.E."/>
            <person name="Garbe J."/>
        </authorList>
    </citation>
    <scope>NUCLEOTIDE SEQUENCE</scope>
    <source>
        <strain evidence="3">Duluth1</strain>
        <tissue evidence="3">Whole animal</tissue>
    </source>
</reference>
<gene>
    <name evidence="3" type="ORF">DPMN_051938</name>
</gene>